<reference evidence="2" key="3">
    <citation type="submission" date="2025-09" db="UniProtKB">
        <authorList>
            <consortium name="Ensembl"/>
        </authorList>
    </citation>
    <scope>IDENTIFICATION</scope>
    <source>
        <strain evidence="2">Glennie</strain>
    </source>
</reference>
<dbReference type="Bgee" id="ENSOANG00000050825">
    <property type="expression patterns" value="Expressed in testis and 2 other cell types or tissues"/>
</dbReference>
<dbReference type="PANTHER" id="PTHR36869:SF1">
    <property type="entry name" value="CHROMOSOME 16 OPEN READING FRAME 46"/>
    <property type="match status" value="1"/>
</dbReference>
<keyword evidence="3" id="KW-1185">Reference proteome</keyword>
<dbReference type="Proteomes" id="UP000002279">
    <property type="component" value="Chromosome 11"/>
</dbReference>
<dbReference type="OMA" id="RIAPNAC"/>
<dbReference type="PANTHER" id="PTHR36869">
    <property type="entry name" value="CHROMOSOME 16 OPEN READING FRAME 46"/>
    <property type="match status" value="1"/>
</dbReference>
<organism evidence="2 3">
    <name type="scientific">Ornithorhynchus anatinus</name>
    <name type="common">Duckbill platypus</name>
    <dbReference type="NCBI Taxonomy" id="9258"/>
    <lineage>
        <taxon>Eukaryota</taxon>
        <taxon>Metazoa</taxon>
        <taxon>Chordata</taxon>
        <taxon>Craniata</taxon>
        <taxon>Vertebrata</taxon>
        <taxon>Euteleostomi</taxon>
        <taxon>Mammalia</taxon>
        <taxon>Monotremata</taxon>
        <taxon>Ornithorhynchidae</taxon>
        <taxon>Ornithorhynchus</taxon>
    </lineage>
</organism>
<sequence>MHFCQKNELELEKGSETQRAEEFQATCTYPNEKREKNHVCTLLNISDLSLEQERSMDYIIGTGWDEAVQGWGKASPTACVWPRKKSRKAKAGESDGSCLLCINMVQPPGAHLVPDPKPSPDPSKPDLKARSKVAQDTVPEKEHAPLPSQESPACSETAASEASAARSAPRPWGKKKSLQKKSLCKALGKKKVCK</sequence>
<proteinExistence type="predicted"/>
<feature type="compositionally biased region" description="Low complexity" evidence="1">
    <location>
        <begin position="150"/>
        <end position="171"/>
    </location>
</feature>
<name>A0A6I8PN11_ORNAN</name>
<dbReference type="GeneTree" id="ENSGT01000000220627"/>
<protein>
    <submittedName>
        <fullName evidence="2">Uncharacterized protein</fullName>
    </submittedName>
</protein>
<evidence type="ECO:0000313" key="3">
    <source>
        <dbReference type="Proteomes" id="UP000002279"/>
    </source>
</evidence>
<evidence type="ECO:0000256" key="1">
    <source>
        <dbReference type="SAM" id="MobiDB-lite"/>
    </source>
</evidence>
<reference evidence="2 3" key="1">
    <citation type="journal article" date="2008" name="Nature">
        <title>Genome analysis of the platypus reveals unique signatures of evolution.</title>
        <authorList>
            <person name="Warren W.C."/>
            <person name="Hillier L.W."/>
            <person name="Marshall Graves J.A."/>
            <person name="Birney E."/>
            <person name="Ponting C.P."/>
            <person name="Grutzner F."/>
            <person name="Belov K."/>
            <person name="Miller W."/>
            <person name="Clarke L."/>
            <person name="Chinwalla A.T."/>
            <person name="Yang S.P."/>
            <person name="Heger A."/>
            <person name="Locke D.P."/>
            <person name="Miethke P."/>
            <person name="Waters P.D."/>
            <person name="Veyrunes F."/>
            <person name="Fulton L."/>
            <person name="Fulton B."/>
            <person name="Graves T."/>
            <person name="Wallis J."/>
            <person name="Puente X.S."/>
            <person name="Lopez-Otin C."/>
            <person name="Ordonez G.R."/>
            <person name="Eichler E.E."/>
            <person name="Chen L."/>
            <person name="Cheng Z."/>
            <person name="Deakin J.E."/>
            <person name="Alsop A."/>
            <person name="Thompson K."/>
            <person name="Kirby P."/>
            <person name="Papenfuss A.T."/>
            <person name="Wakefield M.J."/>
            <person name="Olender T."/>
            <person name="Lancet D."/>
            <person name="Huttley G.A."/>
            <person name="Smit A.F."/>
            <person name="Pask A."/>
            <person name="Temple-Smith P."/>
            <person name="Batzer M.A."/>
            <person name="Walker J.A."/>
            <person name="Konkel M.K."/>
            <person name="Harris R.S."/>
            <person name="Whittington C.M."/>
            <person name="Wong E.S."/>
            <person name="Gemmell N.J."/>
            <person name="Buschiazzo E."/>
            <person name="Vargas Jentzsch I.M."/>
            <person name="Merkel A."/>
            <person name="Schmitz J."/>
            <person name="Zemann A."/>
            <person name="Churakov G."/>
            <person name="Kriegs J.O."/>
            <person name="Brosius J."/>
            <person name="Murchison E.P."/>
            <person name="Sachidanandam R."/>
            <person name="Smith C."/>
            <person name="Hannon G.J."/>
            <person name="Tsend-Ayush E."/>
            <person name="McMillan D."/>
            <person name="Attenborough R."/>
            <person name="Rens W."/>
            <person name="Ferguson-Smith M."/>
            <person name="Lefevre C.M."/>
            <person name="Sharp J.A."/>
            <person name="Nicholas K.R."/>
            <person name="Ray D.A."/>
            <person name="Kube M."/>
            <person name="Reinhardt R."/>
            <person name="Pringle T.H."/>
            <person name="Taylor J."/>
            <person name="Jones R.C."/>
            <person name="Nixon B."/>
            <person name="Dacheux J.L."/>
            <person name="Niwa H."/>
            <person name="Sekita Y."/>
            <person name="Huang X."/>
            <person name="Stark A."/>
            <person name="Kheradpour P."/>
            <person name="Kellis M."/>
            <person name="Flicek P."/>
            <person name="Chen Y."/>
            <person name="Webber C."/>
            <person name="Hardison R."/>
            <person name="Nelson J."/>
            <person name="Hallsworth-Pepin K."/>
            <person name="Delehaunty K."/>
            <person name="Markovic C."/>
            <person name="Minx P."/>
            <person name="Feng Y."/>
            <person name="Kremitzki C."/>
            <person name="Mitreva M."/>
            <person name="Glasscock J."/>
            <person name="Wylie T."/>
            <person name="Wohldmann P."/>
            <person name="Thiru P."/>
            <person name="Nhan M.N."/>
            <person name="Pohl C.S."/>
            <person name="Smith S.M."/>
            <person name="Hou S."/>
            <person name="Nefedov M."/>
            <person name="de Jong P.J."/>
            <person name="Renfree M.B."/>
            <person name="Mardis E.R."/>
            <person name="Wilson R.K."/>
        </authorList>
    </citation>
    <scope>NUCLEOTIDE SEQUENCE [LARGE SCALE GENOMIC DNA]</scope>
    <source>
        <strain evidence="2 3">Glennie</strain>
    </source>
</reference>
<feature type="region of interest" description="Disordered" evidence="1">
    <location>
        <begin position="109"/>
        <end position="180"/>
    </location>
</feature>
<dbReference type="Ensembl" id="ENSOANT00000053312.1">
    <property type="protein sequence ID" value="ENSOANP00000053065.1"/>
    <property type="gene ID" value="ENSOANG00000050825.1"/>
</dbReference>
<dbReference type="AlphaFoldDB" id="A0A6I8PN11"/>
<evidence type="ECO:0000313" key="2">
    <source>
        <dbReference type="Ensembl" id="ENSOANP00000053065.1"/>
    </source>
</evidence>
<dbReference type="Pfam" id="PF15032">
    <property type="entry name" value="DUF4529"/>
    <property type="match status" value="1"/>
</dbReference>
<accession>A0A6I8PN11</accession>
<dbReference type="InterPro" id="IPR027836">
    <property type="entry name" value="DUF4529"/>
</dbReference>
<reference evidence="2" key="2">
    <citation type="submission" date="2025-08" db="UniProtKB">
        <authorList>
            <consortium name="Ensembl"/>
        </authorList>
    </citation>
    <scope>IDENTIFICATION</scope>
    <source>
        <strain evidence="2">Glennie</strain>
    </source>
</reference>
<dbReference type="InParanoid" id="A0A6I8PN11"/>